<accession>A0A3E2BPV5</accession>
<evidence type="ECO:0000256" key="3">
    <source>
        <dbReference type="ARBA" id="ARBA00011881"/>
    </source>
</evidence>
<dbReference type="SUPFAM" id="SSF56784">
    <property type="entry name" value="HAD-like"/>
    <property type="match status" value="1"/>
</dbReference>
<evidence type="ECO:0000313" key="9">
    <source>
        <dbReference type="Proteomes" id="UP000257323"/>
    </source>
</evidence>
<evidence type="ECO:0000256" key="6">
    <source>
        <dbReference type="ARBA" id="ARBA00022842"/>
    </source>
</evidence>
<name>A0A3E2BPV5_9BACT</name>
<evidence type="ECO:0000256" key="2">
    <source>
        <dbReference type="ARBA" id="ARBA00005893"/>
    </source>
</evidence>
<feature type="binding site" evidence="7">
    <location>
        <position position="119"/>
    </location>
    <ligand>
        <name>Mg(2+)</name>
        <dbReference type="ChEBI" id="CHEBI:18420"/>
    </ligand>
</feature>
<comment type="cofactor">
    <cofactor evidence="1 7">
        <name>Mg(2+)</name>
        <dbReference type="ChEBI" id="CHEBI:18420"/>
    </cofactor>
</comment>
<keyword evidence="5" id="KW-0378">Hydrolase</keyword>
<dbReference type="PANTHER" id="PTHR21485:SF3">
    <property type="entry name" value="N-ACYLNEURAMINATE CYTIDYLYLTRANSFERASE"/>
    <property type="match status" value="1"/>
</dbReference>
<dbReference type="SFLD" id="SFLDG01136">
    <property type="entry name" value="C1.6:_Phosphoserine_Phosphatas"/>
    <property type="match status" value="1"/>
</dbReference>
<dbReference type="InterPro" id="IPR023214">
    <property type="entry name" value="HAD_sf"/>
</dbReference>
<dbReference type="GO" id="GO:0046872">
    <property type="term" value="F:metal ion binding"/>
    <property type="evidence" value="ECO:0007669"/>
    <property type="project" value="UniProtKB-KW"/>
</dbReference>
<dbReference type="InterPro" id="IPR036412">
    <property type="entry name" value="HAD-like_sf"/>
</dbReference>
<dbReference type="Proteomes" id="UP000257323">
    <property type="component" value="Unassembled WGS sequence"/>
</dbReference>
<evidence type="ECO:0000256" key="1">
    <source>
        <dbReference type="ARBA" id="ARBA00001946"/>
    </source>
</evidence>
<evidence type="ECO:0000313" key="8">
    <source>
        <dbReference type="EMBL" id="RFT16803.1"/>
    </source>
</evidence>
<dbReference type="PIRSF" id="PIRSF006118">
    <property type="entry name" value="KDO8-P_Ptase"/>
    <property type="match status" value="1"/>
</dbReference>
<comment type="subunit">
    <text evidence="3">Homotetramer.</text>
</comment>
<dbReference type="Gene3D" id="3.40.50.1000">
    <property type="entry name" value="HAD superfamily/HAD-like"/>
    <property type="match status" value="1"/>
</dbReference>
<evidence type="ECO:0000256" key="4">
    <source>
        <dbReference type="ARBA" id="ARBA00022723"/>
    </source>
</evidence>
<dbReference type="InterPro" id="IPR050793">
    <property type="entry name" value="CMP-NeuNAc_synthase"/>
</dbReference>
<dbReference type="Pfam" id="PF08282">
    <property type="entry name" value="Hydrolase_3"/>
    <property type="match status" value="1"/>
</dbReference>
<dbReference type="EMBL" id="QUAH01000001">
    <property type="protein sequence ID" value="RFT16803.1"/>
    <property type="molecule type" value="Genomic_DNA"/>
</dbReference>
<keyword evidence="4 7" id="KW-0479">Metal-binding</keyword>
<dbReference type="NCBIfam" id="TIGR01670">
    <property type="entry name" value="KdsC-phosphatas"/>
    <property type="match status" value="1"/>
</dbReference>
<comment type="similarity">
    <text evidence="2">Belongs to the KdsC family.</text>
</comment>
<dbReference type="InterPro" id="IPR010023">
    <property type="entry name" value="KdsC_fam"/>
</dbReference>
<dbReference type="SFLD" id="SFLDG01138">
    <property type="entry name" value="C1.6.2:_Deoxy-d-mannose-octulo"/>
    <property type="match status" value="1"/>
</dbReference>
<gene>
    <name evidence="8" type="ORF">OP8BY_0745</name>
</gene>
<comment type="caution">
    <text evidence="8">The sequence shown here is derived from an EMBL/GenBank/DDBJ whole genome shotgun (WGS) entry which is preliminary data.</text>
</comment>
<proteinExistence type="inferred from homology"/>
<evidence type="ECO:0000256" key="5">
    <source>
        <dbReference type="ARBA" id="ARBA00022801"/>
    </source>
</evidence>
<dbReference type="PANTHER" id="PTHR21485">
    <property type="entry name" value="HAD SUPERFAMILY MEMBERS CMAS AND KDSC"/>
    <property type="match status" value="1"/>
</dbReference>
<dbReference type="SFLD" id="SFLDS00003">
    <property type="entry name" value="Haloacid_Dehalogenase"/>
    <property type="match status" value="1"/>
</dbReference>
<feature type="binding site" evidence="7">
    <location>
        <position position="28"/>
    </location>
    <ligand>
        <name>substrate</name>
    </ligand>
</feature>
<dbReference type="GO" id="GO:0016788">
    <property type="term" value="F:hydrolase activity, acting on ester bonds"/>
    <property type="evidence" value="ECO:0007669"/>
    <property type="project" value="InterPro"/>
</dbReference>
<reference evidence="8 9" key="1">
    <citation type="submission" date="2018-08" db="EMBL/GenBank/DDBJ databases">
        <title>Genome analysis of the thermophilic bacterium of the candidate phylum Aminicenantes from deep subsurface aquifer revealed its physiology and ecological role.</title>
        <authorList>
            <person name="Kadnikov V.V."/>
            <person name="Mardanov A.V."/>
            <person name="Beletsky A.V."/>
            <person name="Karnachuk O.V."/>
            <person name="Ravin N.V."/>
        </authorList>
    </citation>
    <scope>NUCLEOTIDE SEQUENCE [LARGE SCALE GENOMIC DNA]</scope>
    <source>
        <strain evidence="8">BY38</strain>
    </source>
</reference>
<dbReference type="CDD" id="cd01630">
    <property type="entry name" value="HAD_KDO-like"/>
    <property type="match status" value="1"/>
</dbReference>
<dbReference type="FunFam" id="3.40.50.1000:FF:000029">
    <property type="entry name" value="3-deoxy-D-manno-octulosonate 8-phosphate phosphatase KdsC"/>
    <property type="match status" value="1"/>
</dbReference>
<feature type="binding site" evidence="7">
    <location>
        <position position="26"/>
    </location>
    <ligand>
        <name>Mg(2+)</name>
        <dbReference type="ChEBI" id="CHEBI:18420"/>
    </ligand>
</feature>
<evidence type="ECO:0000256" key="7">
    <source>
        <dbReference type="PIRSR" id="PIRSR006118-2"/>
    </source>
</evidence>
<dbReference type="AlphaFoldDB" id="A0A3E2BPV5"/>
<dbReference type="GO" id="GO:0008781">
    <property type="term" value="F:N-acylneuraminate cytidylyltransferase activity"/>
    <property type="evidence" value="ECO:0007669"/>
    <property type="project" value="TreeGrafter"/>
</dbReference>
<protein>
    <submittedName>
        <fullName evidence="8">3-deoxy-D-manno-octulosonate 8-phosphate phosphatase</fullName>
    </submittedName>
</protein>
<sequence length="191" mass="20922">MFRLLNGLRNSLQAGRARKVRLILMDVDGTLTDGTIYVLPDGEEIKAYHVHDGLGIFLAHLAGLKTGIITGKTSRALAIRASRLGLQELHQGILDKKEVLLDIARRHKLDLAEIAFVGDDLGDLEVMRLVGFPAAVADAHPAIRKVARYRCSRPGGGGAVREVIEFILKAQGRWKELATRAADIKRSSQTQ</sequence>
<keyword evidence="6 7" id="KW-0460">Magnesium</keyword>
<organism evidence="8 9">
    <name type="scientific">Candidatus Saccharicenans subterraneus</name>
    <dbReference type="NCBI Taxonomy" id="2508984"/>
    <lineage>
        <taxon>Bacteria</taxon>
        <taxon>Candidatus Aminicenantota</taxon>
        <taxon>Candidatus Aminicenantia</taxon>
        <taxon>Candidatus Aminicenantales</taxon>
        <taxon>Candidatus Saccharicenantaceae</taxon>
        <taxon>Candidatus Saccharicenans</taxon>
    </lineage>
</organism>